<accession>A0A9D2LIA8</accession>
<dbReference type="AlphaFoldDB" id="A0A9D2LIA8"/>
<organism evidence="2 3">
    <name type="scientific">Candidatus Oscillibacter excrementigallinarum</name>
    <dbReference type="NCBI Taxonomy" id="2838716"/>
    <lineage>
        <taxon>Bacteria</taxon>
        <taxon>Bacillati</taxon>
        <taxon>Bacillota</taxon>
        <taxon>Clostridia</taxon>
        <taxon>Eubacteriales</taxon>
        <taxon>Oscillospiraceae</taxon>
        <taxon>Oscillibacter</taxon>
    </lineage>
</organism>
<sequence>MSPLHDGANGDGWFSVFVIVPLTGLVIWGLNQFWLHRLKKGDMDYSPEGFRKRARRFAILLVAVFLGVSLLAALLIWNQH</sequence>
<evidence type="ECO:0000313" key="2">
    <source>
        <dbReference type="EMBL" id="HJB13016.1"/>
    </source>
</evidence>
<keyword evidence="1" id="KW-0472">Membrane</keyword>
<reference evidence="2" key="1">
    <citation type="journal article" date="2021" name="PeerJ">
        <title>Extensive microbial diversity within the chicken gut microbiome revealed by metagenomics and culture.</title>
        <authorList>
            <person name="Gilroy R."/>
            <person name="Ravi A."/>
            <person name="Getino M."/>
            <person name="Pursley I."/>
            <person name="Horton D.L."/>
            <person name="Alikhan N.F."/>
            <person name="Baker D."/>
            <person name="Gharbi K."/>
            <person name="Hall N."/>
            <person name="Watson M."/>
            <person name="Adriaenssens E.M."/>
            <person name="Foster-Nyarko E."/>
            <person name="Jarju S."/>
            <person name="Secka A."/>
            <person name="Antonio M."/>
            <person name="Oren A."/>
            <person name="Chaudhuri R.R."/>
            <person name="La Ragione R."/>
            <person name="Hildebrand F."/>
            <person name="Pallen M.J."/>
        </authorList>
    </citation>
    <scope>NUCLEOTIDE SEQUENCE</scope>
    <source>
        <strain evidence="2">ChiBcec18-1249</strain>
    </source>
</reference>
<gene>
    <name evidence="2" type="ORF">H9787_04825</name>
</gene>
<keyword evidence="1" id="KW-1133">Transmembrane helix</keyword>
<reference evidence="2" key="2">
    <citation type="submission" date="2021-04" db="EMBL/GenBank/DDBJ databases">
        <authorList>
            <person name="Gilroy R."/>
        </authorList>
    </citation>
    <scope>NUCLEOTIDE SEQUENCE</scope>
    <source>
        <strain evidence="2">ChiBcec18-1249</strain>
    </source>
</reference>
<comment type="caution">
    <text evidence="2">The sequence shown here is derived from an EMBL/GenBank/DDBJ whole genome shotgun (WGS) entry which is preliminary data.</text>
</comment>
<dbReference type="Proteomes" id="UP000823824">
    <property type="component" value="Unassembled WGS sequence"/>
</dbReference>
<protein>
    <submittedName>
        <fullName evidence="2">Uncharacterized protein</fullName>
    </submittedName>
</protein>
<feature type="transmembrane region" description="Helical" evidence="1">
    <location>
        <begin position="12"/>
        <end position="36"/>
    </location>
</feature>
<feature type="transmembrane region" description="Helical" evidence="1">
    <location>
        <begin position="57"/>
        <end position="77"/>
    </location>
</feature>
<name>A0A9D2LIA8_9FIRM</name>
<proteinExistence type="predicted"/>
<evidence type="ECO:0000313" key="3">
    <source>
        <dbReference type="Proteomes" id="UP000823824"/>
    </source>
</evidence>
<evidence type="ECO:0000256" key="1">
    <source>
        <dbReference type="SAM" id="Phobius"/>
    </source>
</evidence>
<keyword evidence="1" id="KW-0812">Transmembrane</keyword>
<dbReference type="EMBL" id="DWZJ01000037">
    <property type="protein sequence ID" value="HJB13016.1"/>
    <property type="molecule type" value="Genomic_DNA"/>
</dbReference>